<sequence length="241" mass="27115">MDNEINKQNLNGVIMKLMKTMLLVTTSFFLCTGFFGDDDYNFKSSKSQGVGPLKVDLPYVKYEKYFGYVDTSVKPEGKYKDKDAYYLYMWVPAAIDELGVSMVSPAKDKPGKKDFVHSFFKKGMKKDKKAYFDTYLVLDKLDIIDPKKIDKGGKVVKTLKTNDDSSELPKNPGGRKYNSVLRHESEINSPTKALVRGVYRISFTSFRGKVNGSYMATIGSNIPGIKVASSLTKLNELVNKL</sequence>
<evidence type="ECO:0000313" key="2">
    <source>
        <dbReference type="EMBL" id="SFD65515.1"/>
    </source>
</evidence>
<organism evidence="2 3">
    <name type="scientific">Pseudoalteromonas denitrificans DSM 6059</name>
    <dbReference type="NCBI Taxonomy" id="1123010"/>
    <lineage>
        <taxon>Bacteria</taxon>
        <taxon>Pseudomonadati</taxon>
        <taxon>Pseudomonadota</taxon>
        <taxon>Gammaproteobacteria</taxon>
        <taxon>Alteromonadales</taxon>
        <taxon>Pseudoalteromonadaceae</taxon>
        <taxon>Pseudoalteromonas</taxon>
    </lineage>
</organism>
<feature type="domain" description="Surface lipoprotein of Spirochaetales order" evidence="1">
    <location>
        <begin position="54"/>
        <end position="226"/>
    </location>
</feature>
<dbReference type="InterPro" id="IPR021962">
    <property type="entry name" value="Lipl32"/>
</dbReference>
<evidence type="ECO:0000313" key="3">
    <source>
        <dbReference type="Proteomes" id="UP000198862"/>
    </source>
</evidence>
<dbReference type="Pfam" id="PF12103">
    <property type="entry name" value="Lipl32"/>
    <property type="match status" value="1"/>
</dbReference>
<keyword evidence="3" id="KW-1185">Reference proteome</keyword>
<dbReference type="STRING" id="1123010.SAMN02745724_05101"/>
<reference evidence="2 3" key="1">
    <citation type="submission" date="2016-10" db="EMBL/GenBank/DDBJ databases">
        <authorList>
            <person name="de Groot N.N."/>
        </authorList>
    </citation>
    <scope>NUCLEOTIDE SEQUENCE [LARGE SCALE GENOMIC DNA]</scope>
    <source>
        <strain evidence="2 3">DSM 6059</strain>
    </source>
</reference>
<name>A0A1I1U492_9GAMM</name>
<protein>
    <submittedName>
        <fullName evidence="2">Surface lipoprotein of Spirochaetales order</fullName>
    </submittedName>
</protein>
<dbReference type="AlphaFoldDB" id="A0A1I1U492"/>
<dbReference type="Proteomes" id="UP000198862">
    <property type="component" value="Unassembled WGS sequence"/>
</dbReference>
<keyword evidence="2" id="KW-0449">Lipoprotein</keyword>
<accession>A0A1I1U492</accession>
<proteinExistence type="predicted"/>
<evidence type="ECO:0000259" key="1">
    <source>
        <dbReference type="Pfam" id="PF12103"/>
    </source>
</evidence>
<dbReference type="EMBL" id="FOLO01000081">
    <property type="protein sequence ID" value="SFD65515.1"/>
    <property type="molecule type" value="Genomic_DNA"/>
</dbReference>
<gene>
    <name evidence="2" type="ORF">SAMN02745724_05101</name>
</gene>